<name>A0A1Y5SGJ4_9RHOB</name>
<evidence type="ECO:0000313" key="3">
    <source>
        <dbReference type="EMBL" id="SLN38566.1"/>
    </source>
</evidence>
<feature type="transmembrane region" description="Helical" evidence="1">
    <location>
        <begin position="123"/>
        <end position="144"/>
    </location>
</feature>
<proteinExistence type="predicted"/>
<keyword evidence="1" id="KW-1133">Transmembrane helix</keyword>
<dbReference type="Proteomes" id="UP000193827">
    <property type="component" value="Unassembled WGS sequence"/>
</dbReference>
<evidence type="ECO:0000259" key="2">
    <source>
        <dbReference type="Pfam" id="PF07331"/>
    </source>
</evidence>
<feature type="transmembrane region" description="Helical" evidence="1">
    <location>
        <begin position="7"/>
        <end position="25"/>
    </location>
</feature>
<dbReference type="Pfam" id="PF07331">
    <property type="entry name" value="TctB"/>
    <property type="match status" value="1"/>
</dbReference>
<dbReference type="AlphaFoldDB" id="A0A1Y5SGJ4"/>
<sequence length="151" mass="16838">MSRTQHIIPSGLVFAVGCWVAWVSYTQQPADAFLFPRLISTAFVVLAGWTFVKALLGWSKIGTGIPRRMAINLAPGLIVSLIYVFWAAKTLGFYTATTIGFFILLSLYDPAPHDQAKSWIRRAIVTACFVAVMYSVFALLLKVYTPREILF</sequence>
<protein>
    <submittedName>
        <fullName evidence="3">Tripartite tricarboxylate transporter TctB family protein</fullName>
    </submittedName>
</protein>
<gene>
    <name evidence="3" type="ORF">PEL8287_01868</name>
</gene>
<dbReference type="InterPro" id="IPR009936">
    <property type="entry name" value="DUF1468"/>
</dbReference>
<evidence type="ECO:0000256" key="1">
    <source>
        <dbReference type="SAM" id="Phobius"/>
    </source>
</evidence>
<accession>A0A1Y5SGJ4</accession>
<feature type="transmembrane region" description="Helical" evidence="1">
    <location>
        <begin position="37"/>
        <end position="58"/>
    </location>
</feature>
<dbReference type="OrthoDB" id="7846871at2"/>
<keyword evidence="4" id="KW-1185">Reference proteome</keyword>
<dbReference type="EMBL" id="FWFL01000004">
    <property type="protein sequence ID" value="SLN38566.1"/>
    <property type="molecule type" value="Genomic_DNA"/>
</dbReference>
<dbReference type="RefSeq" id="WP_085892105.1">
    <property type="nucleotide sequence ID" value="NZ_FWFL01000004.1"/>
</dbReference>
<dbReference type="PROSITE" id="PS51257">
    <property type="entry name" value="PROKAR_LIPOPROTEIN"/>
    <property type="match status" value="1"/>
</dbReference>
<feature type="transmembrane region" description="Helical" evidence="1">
    <location>
        <begin position="93"/>
        <end position="111"/>
    </location>
</feature>
<organism evidence="3 4">
    <name type="scientific">Roseovarius litorisediminis</name>
    <dbReference type="NCBI Taxonomy" id="1312363"/>
    <lineage>
        <taxon>Bacteria</taxon>
        <taxon>Pseudomonadati</taxon>
        <taxon>Pseudomonadota</taxon>
        <taxon>Alphaproteobacteria</taxon>
        <taxon>Rhodobacterales</taxon>
        <taxon>Roseobacteraceae</taxon>
        <taxon>Roseovarius</taxon>
    </lineage>
</organism>
<keyword evidence="1" id="KW-0812">Transmembrane</keyword>
<feature type="domain" description="DUF1468" evidence="2">
    <location>
        <begin position="12"/>
        <end position="146"/>
    </location>
</feature>
<reference evidence="3 4" key="1">
    <citation type="submission" date="2017-03" db="EMBL/GenBank/DDBJ databases">
        <authorList>
            <person name="Afonso C.L."/>
            <person name="Miller P.J."/>
            <person name="Scott M.A."/>
            <person name="Spackman E."/>
            <person name="Goraichik I."/>
            <person name="Dimitrov K.M."/>
            <person name="Suarez D.L."/>
            <person name="Swayne D.E."/>
        </authorList>
    </citation>
    <scope>NUCLEOTIDE SEQUENCE [LARGE SCALE GENOMIC DNA]</scope>
    <source>
        <strain evidence="3 4">CECT 8287</strain>
    </source>
</reference>
<evidence type="ECO:0000313" key="4">
    <source>
        <dbReference type="Proteomes" id="UP000193827"/>
    </source>
</evidence>
<keyword evidence="1" id="KW-0472">Membrane</keyword>